<keyword evidence="1" id="KW-0472">Membrane</keyword>
<organism evidence="2 3">
    <name type="scientific">Pontibacter ramchanderi</name>
    <dbReference type="NCBI Taxonomy" id="1179743"/>
    <lineage>
        <taxon>Bacteria</taxon>
        <taxon>Pseudomonadati</taxon>
        <taxon>Bacteroidota</taxon>
        <taxon>Cytophagia</taxon>
        <taxon>Cytophagales</taxon>
        <taxon>Hymenobacteraceae</taxon>
        <taxon>Pontibacter</taxon>
    </lineage>
</organism>
<keyword evidence="1" id="KW-1133">Transmembrane helix</keyword>
<dbReference type="Proteomes" id="UP000233782">
    <property type="component" value="Unassembled WGS sequence"/>
</dbReference>
<dbReference type="EMBL" id="PJMU01000002">
    <property type="protein sequence ID" value="PKV66779.1"/>
    <property type="molecule type" value="Genomic_DNA"/>
</dbReference>
<evidence type="ECO:0000256" key="1">
    <source>
        <dbReference type="SAM" id="Phobius"/>
    </source>
</evidence>
<dbReference type="Pfam" id="PF11391">
    <property type="entry name" value="DUF2798"/>
    <property type="match status" value="1"/>
</dbReference>
<dbReference type="InterPro" id="IPR021529">
    <property type="entry name" value="DUF2798"/>
</dbReference>
<reference evidence="2 3" key="1">
    <citation type="submission" date="2017-12" db="EMBL/GenBank/DDBJ databases">
        <title>Genomic Encyclopedia of Type Strains, Phase III (KMG-III): the genomes of soil and plant-associated and newly described type strains.</title>
        <authorList>
            <person name="Whitman W."/>
        </authorList>
    </citation>
    <scope>NUCLEOTIDE SEQUENCE [LARGE SCALE GENOMIC DNA]</scope>
    <source>
        <strain evidence="2 3">LP43</strain>
    </source>
</reference>
<evidence type="ECO:0000313" key="2">
    <source>
        <dbReference type="EMBL" id="PKV66779.1"/>
    </source>
</evidence>
<dbReference type="RefSeq" id="WP_101444110.1">
    <property type="nucleotide sequence ID" value="NZ_PJMU01000002.1"/>
</dbReference>
<sequence length="77" mass="8724">MKKNFLNPALKRKLLVIALLCLLIASALQLYTFGFADNFFMNWLRLFVVLFVLVAGTVLAIVPGVHYLVNKTSQLLR</sequence>
<keyword evidence="1" id="KW-0812">Transmembrane</keyword>
<dbReference type="AlphaFoldDB" id="A0A2N3UBN2"/>
<feature type="transmembrane region" description="Helical" evidence="1">
    <location>
        <begin position="43"/>
        <end position="69"/>
    </location>
</feature>
<comment type="caution">
    <text evidence="2">The sequence shown here is derived from an EMBL/GenBank/DDBJ whole genome shotgun (WGS) entry which is preliminary data.</text>
</comment>
<evidence type="ECO:0000313" key="3">
    <source>
        <dbReference type="Proteomes" id="UP000233782"/>
    </source>
</evidence>
<keyword evidence="3" id="KW-1185">Reference proteome</keyword>
<protein>
    <submittedName>
        <fullName evidence="2">Uncharacterized protein DUF2798</fullName>
    </submittedName>
</protein>
<name>A0A2N3UBN2_9BACT</name>
<accession>A0A2N3UBN2</accession>
<proteinExistence type="predicted"/>
<gene>
    <name evidence="2" type="ORF">BD749_1913</name>
</gene>